<dbReference type="Pfam" id="PF10049">
    <property type="entry name" value="DUF2283"/>
    <property type="match status" value="1"/>
</dbReference>
<protein>
    <submittedName>
        <fullName evidence="1">Uncharacterized protein YuzE</fullName>
    </submittedName>
</protein>
<gene>
    <name evidence="1" type="ORF">J2S42_005361</name>
</gene>
<keyword evidence="2" id="KW-1185">Reference proteome</keyword>
<proteinExistence type="predicted"/>
<dbReference type="InterPro" id="IPR019270">
    <property type="entry name" value="DUF2283"/>
</dbReference>
<sequence length="104" mass="10956">MAISTMHDTEADAVYVTLAAGASVRTVDFGPGTLVDVDAAGRPLGIEVLRPHREWPVAAIGERFALDAGTLDTLASIGDSFRRACSISDAFRSLDLTPLARVPC</sequence>
<reference evidence="1 2" key="1">
    <citation type="submission" date="2023-07" db="EMBL/GenBank/DDBJ databases">
        <title>Sequencing the genomes of 1000 actinobacteria strains.</title>
        <authorList>
            <person name="Klenk H.-P."/>
        </authorList>
    </citation>
    <scope>NUCLEOTIDE SEQUENCE [LARGE SCALE GENOMIC DNA]</scope>
    <source>
        <strain evidence="1 2">DSM 44709</strain>
    </source>
</reference>
<evidence type="ECO:0000313" key="1">
    <source>
        <dbReference type="EMBL" id="MDQ0368692.1"/>
    </source>
</evidence>
<dbReference type="AlphaFoldDB" id="A0AAE3W4E9"/>
<dbReference type="EMBL" id="JAUSUZ010000001">
    <property type="protein sequence ID" value="MDQ0368692.1"/>
    <property type="molecule type" value="Genomic_DNA"/>
</dbReference>
<evidence type="ECO:0000313" key="2">
    <source>
        <dbReference type="Proteomes" id="UP001240236"/>
    </source>
</evidence>
<name>A0AAE3W4E9_9ACTN</name>
<dbReference type="Proteomes" id="UP001240236">
    <property type="component" value="Unassembled WGS sequence"/>
</dbReference>
<organism evidence="1 2">
    <name type="scientific">Catenuloplanes indicus</name>
    <dbReference type="NCBI Taxonomy" id="137267"/>
    <lineage>
        <taxon>Bacteria</taxon>
        <taxon>Bacillati</taxon>
        <taxon>Actinomycetota</taxon>
        <taxon>Actinomycetes</taxon>
        <taxon>Micromonosporales</taxon>
        <taxon>Micromonosporaceae</taxon>
        <taxon>Catenuloplanes</taxon>
    </lineage>
</organism>
<dbReference type="RefSeq" id="WP_307243389.1">
    <property type="nucleotide sequence ID" value="NZ_JAUSUZ010000001.1"/>
</dbReference>
<accession>A0AAE3W4E9</accession>
<comment type="caution">
    <text evidence="1">The sequence shown here is derived from an EMBL/GenBank/DDBJ whole genome shotgun (WGS) entry which is preliminary data.</text>
</comment>